<sequence>MKRNVLAQVAHVTNDGQLESFSWNYTSCIPSEIPEILSLKYPFIQSLSLVTDPFSSRFNRWSQTSDLDLSAFRSLRRLIWKAPMGCHFDNIAILVKTNARQLGELELKLQGWSPDRESLESTTIHHEGNPEVWNDIPASTVLARQEFGLEGIAQEVPERTQFLVNSSGLRLLFLIFELLPKIKIHNPIGYLMARRKPESEDDEGFLRAEKKRKTKEESVSGPSTLAPKFTNIDYVVGWICAITTEYVAAQAFLDEKHEGPDYVSPNDDNIYTLGKIGKHNTVIAVLPDGEYGTNSAARVGSDLQHTFPNVRIGLLVGIGGGAPTKHDVRLGDIVVSAPRQGHGGIFQYDFGKTVQNQSFHTTGFLNQPPVLLRAAMNDLKAKYEVDGHDIEGAVQALLDKRPRLKKRYEKPDPSSDRLFCSTVIHPPDHEASCVEVCSDDPKDLVKRPARSEDDMLQVHYGLIASSNQLLKDSLVRDKLAREKNILCFEMEAAGLVNHFPCLVIRGICDYADSHKNKDWQGYAAMVAAVYAKDLLSRIPPSKVESQKKIVDIMQDVKDKVQQVSKALDKVLHKKHDEDDSEILKWISPVDYAPQQHDFLKRRQPGTGQWLLECDEFQEWLKSSKRGLFCPGIPGSGKTILTAIIIDHLCTKFQDESDIGIAFIFCNFRRHHEQRLEDLLAALLKQLTQQQLSVPSSVRELYSGWKNKGVRPSTEKLSMALQSVAALFSRIFVILDALDECQIANGCRKTFLDEMLSLQARCGINLLVTSRFIPEIAESLRSQTSLEIRPSDEDVRRYLDGRMSQLPGLVRHDPAFQEEVKAGVIKAVDGMFLLAHLYMDSLDDKMTKKAVEKAISQLQKRNPGPSEEKKMNVLSEAYGQAMDRIRGQKAGIRQLAERTLLWITCAKRPLTISELQHALAVELETRNIDDKNFSAAEDMVCACAGLVTIDEESKIIRLVHYTMQDYFTENQDQIFSDAEKTVTSICVTYLSFDAFHSGPCLGNYDLEQRLQQYPFYDYAAKNWGHHARVSSSQPRRLLLGFLDNEGNLMASDQARQASKLTGGGVEYTKMTALHIVAFFGLSDLIISVGERYDLSVKNSGGQTSLSLAAENGHSSVVKWLIEQEGVDLNTRAFRYLWTPLSLAACNGHHTVCRLLLAHEGVEPDPKDSGGRTPLSWAAGNGHTDVVELFLANRRVAADSKATWFYKGRTPIMWAAANTHSAVVSLLLGTGIVDYNSTDDDGRTLLSYMAQHGSTELVKRILTREGINADWRDQIGRTALSWAAQNGQAAVIQQLLARDDVDPNSKDNNDRTALSWAAQYGHEAVVKMLLSTSNTDPNVKDNNGLTPLSWAVRCGHEAMVKFLLDTDGVDRSIKYKDAQNRPVLPLDNRRNENMQSRAVISLDKRRNEVIKEPYRHGFPEEEYFDREASPDVVVPLQWRILTIEYSLGMFNINQTIGVGSYSRVYLARLKINNRAYFAIKVLKKSHVVKTRQTRHTLDQRTILFDIDHHFFVRLYGTFQDARNLYMVMELGEGGELLSLLRQVKLVLAVDYLHSKDILHRDLKPENILIDRLGYIKIADFGFAKHVPAPEVILGQGYGKSVDWWCLGILTYEMLCGYTPFADESPLLTYENILKGEVKYPSHVKNSAAQNLLTGLITNDLERRLGTERNAISNQHGNPWDIKKHPWFGGIDWNMVENRGITPPWRPSTWPDKCYEEYIKQFACYPEHNEVFASEGDF</sequence>
<dbReference type="Pfam" id="PF22939">
    <property type="entry name" value="WHD_GPIID"/>
    <property type="match status" value="1"/>
</dbReference>
<keyword evidence="6 8" id="KW-0067">ATP-binding</keyword>
<gene>
    <name evidence="12" type="ORF">FSUBG_12815</name>
</gene>
<evidence type="ECO:0000256" key="8">
    <source>
        <dbReference type="PROSITE-ProRule" id="PRU10141"/>
    </source>
</evidence>
<dbReference type="EMBL" id="JAAOAV010000292">
    <property type="protein sequence ID" value="KAF5584277.1"/>
    <property type="molecule type" value="Genomic_DNA"/>
</dbReference>
<dbReference type="PANTHER" id="PTHR46082">
    <property type="entry name" value="ATP/GTP-BINDING PROTEIN-RELATED"/>
    <property type="match status" value="1"/>
</dbReference>
<feature type="domain" description="Protein kinase" evidence="10">
    <location>
        <begin position="1448"/>
        <end position="1685"/>
    </location>
</feature>
<dbReference type="PANTHER" id="PTHR46082:SF11">
    <property type="entry name" value="AAA+ ATPASE DOMAIN-CONTAINING PROTEIN-RELATED"/>
    <property type="match status" value="1"/>
</dbReference>
<dbReference type="GO" id="GO:0009116">
    <property type="term" value="P:nucleoside metabolic process"/>
    <property type="evidence" value="ECO:0007669"/>
    <property type="project" value="InterPro"/>
</dbReference>
<dbReference type="InterPro" id="IPR054471">
    <property type="entry name" value="GPIID_WHD"/>
</dbReference>
<evidence type="ECO:0000313" key="13">
    <source>
        <dbReference type="Proteomes" id="UP000547976"/>
    </source>
</evidence>
<dbReference type="PROSITE" id="PS50297">
    <property type="entry name" value="ANK_REP_REGION"/>
    <property type="match status" value="2"/>
</dbReference>
<dbReference type="SUPFAM" id="SSF53167">
    <property type="entry name" value="Purine and uridine phosphorylases"/>
    <property type="match status" value="1"/>
</dbReference>
<evidence type="ECO:0000256" key="7">
    <source>
        <dbReference type="PROSITE-ProRule" id="PRU00023"/>
    </source>
</evidence>
<keyword evidence="5 12" id="KW-0418">Kinase</keyword>
<dbReference type="Gene3D" id="3.40.50.300">
    <property type="entry name" value="P-loop containing nucleotide triphosphate hydrolases"/>
    <property type="match status" value="1"/>
</dbReference>
<dbReference type="RefSeq" id="XP_036531703.1">
    <property type="nucleotide sequence ID" value="XM_036677641.1"/>
</dbReference>
<dbReference type="Gene3D" id="3.40.50.1580">
    <property type="entry name" value="Nucleoside phosphorylase domain"/>
    <property type="match status" value="1"/>
</dbReference>
<evidence type="ECO:0000256" key="4">
    <source>
        <dbReference type="ARBA" id="ARBA00022741"/>
    </source>
</evidence>
<evidence type="ECO:0000256" key="1">
    <source>
        <dbReference type="ARBA" id="ARBA00022527"/>
    </source>
</evidence>
<feature type="domain" description="AGC-kinase C-terminal" evidence="11">
    <location>
        <begin position="1686"/>
        <end position="1735"/>
    </location>
</feature>
<dbReference type="PROSITE" id="PS51285">
    <property type="entry name" value="AGC_KINASE_CTER"/>
    <property type="match status" value="1"/>
</dbReference>
<dbReference type="GO" id="GO:0004674">
    <property type="term" value="F:protein serine/threonine kinase activity"/>
    <property type="evidence" value="ECO:0007669"/>
    <property type="project" value="UniProtKB-KW"/>
</dbReference>
<dbReference type="SUPFAM" id="SSF56112">
    <property type="entry name" value="Protein kinase-like (PK-like)"/>
    <property type="match status" value="1"/>
</dbReference>
<accession>A0A8H5L2N3</accession>
<dbReference type="InterPro" id="IPR027417">
    <property type="entry name" value="P-loop_NTPase"/>
</dbReference>
<dbReference type="Gene3D" id="1.25.40.20">
    <property type="entry name" value="Ankyrin repeat-containing domain"/>
    <property type="match status" value="2"/>
</dbReference>
<feature type="repeat" description="ANK" evidence="7">
    <location>
        <begin position="1239"/>
        <end position="1272"/>
    </location>
</feature>
<keyword evidence="1" id="KW-0723">Serine/threonine-protein kinase</keyword>
<dbReference type="InterPro" id="IPR053137">
    <property type="entry name" value="NLR-like"/>
</dbReference>
<comment type="caution">
    <text evidence="12">The sequence shown here is derived from an EMBL/GenBank/DDBJ whole genome shotgun (WGS) entry which is preliminary data.</text>
</comment>
<dbReference type="InterPro" id="IPR036770">
    <property type="entry name" value="Ankyrin_rpt-contain_sf"/>
</dbReference>
<feature type="repeat" description="ANK" evidence="7">
    <location>
        <begin position="1341"/>
        <end position="1363"/>
    </location>
</feature>
<dbReference type="Gene3D" id="1.10.510.10">
    <property type="entry name" value="Transferase(Phosphotransferase) domain 1"/>
    <property type="match status" value="1"/>
</dbReference>
<dbReference type="InterPro" id="IPR017441">
    <property type="entry name" value="Protein_kinase_ATP_BS"/>
</dbReference>
<evidence type="ECO:0000256" key="5">
    <source>
        <dbReference type="ARBA" id="ARBA00022777"/>
    </source>
</evidence>
<proteinExistence type="predicted"/>
<dbReference type="SUPFAM" id="SSF48403">
    <property type="entry name" value="Ankyrin repeat"/>
    <property type="match status" value="1"/>
</dbReference>
<feature type="binding site" evidence="8">
    <location>
        <position position="1478"/>
    </location>
    <ligand>
        <name>ATP</name>
        <dbReference type="ChEBI" id="CHEBI:30616"/>
    </ligand>
</feature>
<evidence type="ECO:0000256" key="3">
    <source>
        <dbReference type="ARBA" id="ARBA00022737"/>
    </source>
</evidence>
<dbReference type="GO" id="GO:0005524">
    <property type="term" value="F:ATP binding"/>
    <property type="evidence" value="ECO:0007669"/>
    <property type="project" value="UniProtKB-UniRule"/>
</dbReference>
<dbReference type="InterPro" id="IPR056884">
    <property type="entry name" value="NPHP3-like_N"/>
</dbReference>
<feature type="region of interest" description="Disordered" evidence="9">
    <location>
        <begin position="201"/>
        <end position="222"/>
    </location>
</feature>
<keyword evidence="3" id="KW-0677">Repeat</keyword>
<evidence type="ECO:0000313" key="12">
    <source>
        <dbReference type="EMBL" id="KAF5584277.1"/>
    </source>
</evidence>
<dbReference type="SMART" id="SM00220">
    <property type="entry name" value="S_TKc"/>
    <property type="match status" value="1"/>
</dbReference>
<keyword evidence="4 8" id="KW-0547">Nucleotide-binding</keyword>
<dbReference type="Pfam" id="PF24883">
    <property type="entry name" value="NPHP3_N"/>
    <property type="match status" value="1"/>
</dbReference>
<feature type="non-terminal residue" evidence="12">
    <location>
        <position position="1"/>
    </location>
</feature>
<keyword evidence="7" id="KW-0040">ANK repeat</keyword>
<dbReference type="GeneID" id="59312359"/>
<dbReference type="PROSITE" id="PS50011">
    <property type="entry name" value="PROTEIN_KINASE_DOM"/>
    <property type="match status" value="1"/>
</dbReference>
<dbReference type="InterPro" id="IPR002110">
    <property type="entry name" value="Ankyrin_rpt"/>
</dbReference>
<keyword evidence="13" id="KW-1185">Reference proteome</keyword>
<dbReference type="Pfam" id="PF00069">
    <property type="entry name" value="Pkinase"/>
    <property type="match status" value="1"/>
</dbReference>
<feature type="compositionally biased region" description="Basic and acidic residues" evidence="9">
    <location>
        <begin position="204"/>
        <end position="218"/>
    </location>
</feature>
<evidence type="ECO:0000256" key="2">
    <source>
        <dbReference type="ARBA" id="ARBA00022679"/>
    </source>
</evidence>
<keyword evidence="2" id="KW-0808">Transferase</keyword>
<dbReference type="Pfam" id="PF12796">
    <property type="entry name" value="Ank_2"/>
    <property type="match status" value="2"/>
</dbReference>
<dbReference type="PROSITE" id="PS50088">
    <property type="entry name" value="ANK_REPEAT"/>
    <property type="match status" value="4"/>
</dbReference>
<dbReference type="Proteomes" id="UP000547976">
    <property type="component" value="Unassembled WGS sequence"/>
</dbReference>
<name>A0A8H5L2N3_GIBSU</name>
<dbReference type="InterPro" id="IPR011009">
    <property type="entry name" value="Kinase-like_dom_sf"/>
</dbReference>
<protein>
    <submittedName>
        <fullName evidence="12">AGC PKA kinase</fullName>
    </submittedName>
</protein>
<organism evidence="12 13">
    <name type="scientific">Gibberella subglutinans</name>
    <name type="common">Fusarium subglutinans</name>
    <dbReference type="NCBI Taxonomy" id="42677"/>
    <lineage>
        <taxon>Eukaryota</taxon>
        <taxon>Fungi</taxon>
        <taxon>Dikarya</taxon>
        <taxon>Ascomycota</taxon>
        <taxon>Pezizomycotina</taxon>
        <taxon>Sordariomycetes</taxon>
        <taxon>Hypocreomycetidae</taxon>
        <taxon>Hypocreales</taxon>
        <taxon>Nectriaceae</taxon>
        <taxon>Fusarium</taxon>
        <taxon>Fusarium fujikuroi species complex</taxon>
    </lineage>
</organism>
<dbReference type="InterPro" id="IPR000719">
    <property type="entry name" value="Prot_kinase_dom"/>
</dbReference>
<dbReference type="Pfam" id="PF00023">
    <property type="entry name" value="Ank"/>
    <property type="match status" value="2"/>
</dbReference>
<dbReference type="InterPro" id="IPR000961">
    <property type="entry name" value="AGC-kinase_C"/>
</dbReference>
<feature type="repeat" description="ANK" evidence="7">
    <location>
        <begin position="1168"/>
        <end position="1189"/>
    </location>
</feature>
<dbReference type="SUPFAM" id="SSF52540">
    <property type="entry name" value="P-loop containing nucleoside triphosphate hydrolases"/>
    <property type="match status" value="1"/>
</dbReference>
<dbReference type="InterPro" id="IPR008271">
    <property type="entry name" value="Ser/Thr_kinase_AS"/>
</dbReference>
<dbReference type="PROSITE" id="PS00107">
    <property type="entry name" value="PROTEIN_KINASE_ATP"/>
    <property type="match status" value="1"/>
</dbReference>
<dbReference type="Gene3D" id="3.30.200.20">
    <property type="entry name" value="Phosphorylase Kinase, domain 1"/>
    <property type="match status" value="1"/>
</dbReference>
<dbReference type="InterPro" id="IPR035994">
    <property type="entry name" value="Nucleoside_phosphorylase_sf"/>
</dbReference>
<feature type="repeat" description="ANK" evidence="7">
    <location>
        <begin position="1273"/>
        <end position="1306"/>
    </location>
</feature>
<evidence type="ECO:0000259" key="10">
    <source>
        <dbReference type="PROSITE" id="PS50011"/>
    </source>
</evidence>
<dbReference type="SMART" id="SM00248">
    <property type="entry name" value="ANK"/>
    <property type="match status" value="8"/>
</dbReference>
<evidence type="ECO:0000259" key="11">
    <source>
        <dbReference type="PROSITE" id="PS51285"/>
    </source>
</evidence>
<dbReference type="OrthoDB" id="1577640at2759"/>
<reference evidence="12 13" key="1">
    <citation type="submission" date="2020-05" db="EMBL/GenBank/DDBJ databases">
        <title>Identification and distribution of gene clusters putatively required for synthesis of sphingolipid metabolism inhibitors in phylogenetically diverse species of the filamentous fungus Fusarium.</title>
        <authorList>
            <person name="Kim H.-S."/>
            <person name="Busman M."/>
            <person name="Brown D.W."/>
            <person name="Divon H."/>
            <person name="Uhlig S."/>
            <person name="Proctor R.H."/>
        </authorList>
    </citation>
    <scope>NUCLEOTIDE SEQUENCE [LARGE SCALE GENOMIC DNA]</scope>
    <source>
        <strain evidence="12 13">NRRL 66333</strain>
    </source>
</reference>
<evidence type="ECO:0000256" key="6">
    <source>
        <dbReference type="ARBA" id="ARBA00022840"/>
    </source>
</evidence>
<evidence type="ECO:0000256" key="9">
    <source>
        <dbReference type="SAM" id="MobiDB-lite"/>
    </source>
</evidence>
<dbReference type="PROSITE" id="PS00108">
    <property type="entry name" value="PROTEIN_KINASE_ST"/>
    <property type="match status" value="1"/>
</dbReference>